<dbReference type="SUPFAM" id="SSF47413">
    <property type="entry name" value="lambda repressor-like DNA-binding domains"/>
    <property type="match status" value="1"/>
</dbReference>
<dbReference type="SMART" id="SM00530">
    <property type="entry name" value="HTH_XRE"/>
    <property type="match status" value="1"/>
</dbReference>
<proteinExistence type="predicted"/>
<dbReference type="InterPro" id="IPR043917">
    <property type="entry name" value="DUF5753"/>
</dbReference>
<dbReference type="RefSeq" id="WP_116024134.1">
    <property type="nucleotide sequence ID" value="NZ_QTTT01000001.1"/>
</dbReference>
<dbReference type="EMBL" id="QTTT01000001">
    <property type="protein sequence ID" value="REE98714.1"/>
    <property type="molecule type" value="Genomic_DNA"/>
</dbReference>
<dbReference type="Proteomes" id="UP000256661">
    <property type="component" value="Unassembled WGS sequence"/>
</dbReference>
<protein>
    <submittedName>
        <fullName evidence="2">Helix-turn-helix protein</fullName>
    </submittedName>
</protein>
<evidence type="ECO:0000313" key="2">
    <source>
        <dbReference type="EMBL" id="REE98714.1"/>
    </source>
</evidence>
<dbReference type="InterPro" id="IPR001387">
    <property type="entry name" value="Cro/C1-type_HTH"/>
</dbReference>
<dbReference type="GO" id="GO:0003677">
    <property type="term" value="F:DNA binding"/>
    <property type="evidence" value="ECO:0007669"/>
    <property type="project" value="InterPro"/>
</dbReference>
<gene>
    <name evidence="2" type="ORF">DFJ69_4208</name>
</gene>
<dbReference type="Gene3D" id="1.10.260.40">
    <property type="entry name" value="lambda repressor-like DNA-binding domains"/>
    <property type="match status" value="1"/>
</dbReference>
<dbReference type="OrthoDB" id="5177725at2"/>
<dbReference type="InterPro" id="IPR010982">
    <property type="entry name" value="Lambda_DNA-bd_dom_sf"/>
</dbReference>
<dbReference type="Pfam" id="PF19054">
    <property type="entry name" value="DUF5753"/>
    <property type="match status" value="1"/>
</dbReference>
<accession>A0A3D9T1T7</accession>
<comment type="caution">
    <text evidence="2">The sequence shown here is derived from an EMBL/GenBank/DDBJ whole genome shotgun (WGS) entry which is preliminary data.</text>
</comment>
<organism evidence="2 3">
    <name type="scientific">Thermomonospora umbrina</name>
    <dbReference type="NCBI Taxonomy" id="111806"/>
    <lineage>
        <taxon>Bacteria</taxon>
        <taxon>Bacillati</taxon>
        <taxon>Actinomycetota</taxon>
        <taxon>Actinomycetes</taxon>
        <taxon>Streptosporangiales</taxon>
        <taxon>Thermomonosporaceae</taxon>
        <taxon>Thermomonospora</taxon>
    </lineage>
</organism>
<evidence type="ECO:0000259" key="1">
    <source>
        <dbReference type="PROSITE" id="PS50943"/>
    </source>
</evidence>
<feature type="domain" description="HTH cro/C1-type" evidence="1">
    <location>
        <begin position="30"/>
        <end position="83"/>
    </location>
</feature>
<evidence type="ECO:0000313" key="3">
    <source>
        <dbReference type="Proteomes" id="UP000256661"/>
    </source>
</evidence>
<reference evidence="2 3" key="1">
    <citation type="submission" date="2018-08" db="EMBL/GenBank/DDBJ databases">
        <title>Sequencing the genomes of 1000 actinobacteria strains.</title>
        <authorList>
            <person name="Klenk H.-P."/>
        </authorList>
    </citation>
    <scope>NUCLEOTIDE SEQUENCE [LARGE SCALE GENOMIC DNA]</scope>
    <source>
        <strain evidence="2 3">DSM 43927</strain>
    </source>
</reference>
<name>A0A3D9T1T7_9ACTN</name>
<dbReference type="PROSITE" id="PS50943">
    <property type="entry name" value="HTH_CROC1"/>
    <property type="match status" value="1"/>
</dbReference>
<sequence>MGTAAGADGRVLDLEPAGPVVPRVLLGSRLRRLREEAGVTREAAGEEIRASGSKISRLELGRTGFKQRDVADLLSLYGVADEAERAVLLEMARQANGPAWWHAYAEVVPSWFQSYLSLEPAAAVIRTYEVQFVPGLLQTEEYARAVIRVGHPGAAAAEVERRVELRMRRQAILHRARPPHLWAVVDEAALRRPHAGVSAQREQIRRLIEIGRLPHVTVQVMSFRAGGHAAAGGPITLLRLPERELADVVYLEQLASAVYPDRPDDVMGYWHVLNNLATQAEAPDVSELLLRRLLQEL</sequence>
<keyword evidence="3" id="KW-1185">Reference proteome</keyword>
<dbReference type="Pfam" id="PF13560">
    <property type="entry name" value="HTH_31"/>
    <property type="match status" value="1"/>
</dbReference>
<dbReference type="AlphaFoldDB" id="A0A3D9T1T7"/>